<comment type="subcellular location">
    <subcellularLocation>
        <location evidence="1">Membrane</location>
    </subcellularLocation>
</comment>
<reference evidence="6" key="1">
    <citation type="submission" date="2024-04" db="EMBL/GenBank/DDBJ databases">
        <title>Mariniflexile litorale, isolated from the shallow sediments of the Sea of Japan.</title>
        <authorList>
            <person name="Romanenko L."/>
            <person name="Isaeva M."/>
        </authorList>
    </citation>
    <scope>NUCLEOTIDE SEQUENCE [LARGE SCALE GENOMIC DNA]</scope>
    <source>
        <strain evidence="6">KMM 9835</strain>
    </source>
</reference>
<keyword evidence="2" id="KW-0732">Signal</keyword>
<dbReference type="PANTHER" id="PTHR30332:SF24">
    <property type="entry name" value="SECRETIN GSPD-RELATED"/>
    <property type="match status" value="1"/>
</dbReference>
<evidence type="ECO:0000256" key="4">
    <source>
        <dbReference type="RuleBase" id="RU004003"/>
    </source>
</evidence>
<evidence type="ECO:0000256" key="3">
    <source>
        <dbReference type="ARBA" id="ARBA00023136"/>
    </source>
</evidence>
<name>A0AAU7EJ61_9FLAO</name>
<evidence type="ECO:0000259" key="5">
    <source>
        <dbReference type="Pfam" id="PF00263"/>
    </source>
</evidence>
<comment type="similarity">
    <text evidence="4">Belongs to the bacterial secretin family.</text>
</comment>
<proteinExistence type="inferred from homology"/>
<dbReference type="RefSeq" id="WP_308990632.1">
    <property type="nucleotide sequence ID" value="NZ_CP155618.1"/>
</dbReference>
<dbReference type="GO" id="GO:0016020">
    <property type="term" value="C:membrane"/>
    <property type="evidence" value="ECO:0007669"/>
    <property type="project" value="UniProtKB-SubCell"/>
</dbReference>
<evidence type="ECO:0000256" key="1">
    <source>
        <dbReference type="ARBA" id="ARBA00004370"/>
    </source>
</evidence>
<dbReference type="Proteomes" id="UP001224325">
    <property type="component" value="Chromosome"/>
</dbReference>
<keyword evidence="7" id="KW-1185">Reference proteome</keyword>
<evidence type="ECO:0000313" key="7">
    <source>
        <dbReference type="Proteomes" id="UP001224325"/>
    </source>
</evidence>
<dbReference type="Pfam" id="PF00263">
    <property type="entry name" value="Secretin"/>
    <property type="match status" value="1"/>
</dbReference>
<protein>
    <submittedName>
        <fullName evidence="6">Type II and III secretion system protein</fullName>
    </submittedName>
</protein>
<dbReference type="GO" id="GO:0009306">
    <property type="term" value="P:protein secretion"/>
    <property type="evidence" value="ECO:0007669"/>
    <property type="project" value="InterPro"/>
</dbReference>
<sequence>MESNGNIKIRSTPKLSTLNGHRATFSNGQTSYYAVTQRNIYGTDNPQTSEITNYEPIDAELGLTIKPMVSGDGQVTLDIFVIQSSFGLRIAEDAPPDLSSREFSSIIRVHDQDIVVLGGLEEQVKNDSGTGVPFLARIPVIKWLFSSRKREDSKSKLTVLIKPTVIY</sequence>
<dbReference type="InterPro" id="IPR004846">
    <property type="entry name" value="T2SS/T3SS_dom"/>
</dbReference>
<dbReference type="AlphaFoldDB" id="A0AAU7EJ61"/>
<gene>
    <name evidence="6" type="ORF">QLS71_004030</name>
</gene>
<feature type="domain" description="Type II/III secretion system secretin-like" evidence="5">
    <location>
        <begin position="1"/>
        <end position="166"/>
    </location>
</feature>
<evidence type="ECO:0000313" key="6">
    <source>
        <dbReference type="EMBL" id="XBL15190.1"/>
    </source>
</evidence>
<dbReference type="InterPro" id="IPR050810">
    <property type="entry name" value="Bact_Secretion_Sys_Channel"/>
</dbReference>
<dbReference type="GO" id="GO:0015627">
    <property type="term" value="C:type II protein secretion system complex"/>
    <property type="evidence" value="ECO:0007669"/>
    <property type="project" value="TreeGrafter"/>
</dbReference>
<evidence type="ECO:0000256" key="2">
    <source>
        <dbReference type="ARBA" id="ARBA00022729"/>
    </source>
</evidence>
<dbReference type="EMBL" id="CP155618">
    <property type="protein sequence ID" value="XBL15190.1"/>
    <property type="molecule type" value="Genomic_DNA"/>
</dbReference>
<dbReference type="PANTHER" id="PTHR30332">
    <property type="entry name" value="PROBABLE GENERAL SECRETION PATHWAY PROTEIN D"/>
    <property type="match status" value="1"/>
</dbReference>
<accession>A0AAU7EJ61</accession>
<keyword evidence="3" id="KW-0472">Membrane</keyword>
<dbReference type="KEGG" id="mlil:QLS71_004030"/>
<organism evidence="6 7">
    <name type="scientific">Mariniflexile litorale</name>
    <dbReference type="NCBI Taxonomy" id="3045158"/>
    <lineage>
        <taxon>Bacteria</taxon>
        <taxon>Pseudomonadati</taxon>
        <taxon>Bacteroidota</taxon>
        <taxon>Flavobacteriia</taxon>
        <taxon>Flavobacteriales</taxon>
        <taxon>Flavobacteriaceae</taxon>
        <taxon>Mariniflexile</taxon>
    </lineage>
</organism>